<proteinExistence type="inferred from homology"/>
<dbReference type="GO" id="GO:0042918">
    <property type="term" value="P:alkanesulfonate transmembrane transport"/>
    <property type="evidence" value="ECO:0007669"/>
    <property type="project" value="UniProtKB-ARBA"/>
</dbReference>
<protein>
    <submittedName>
        <fullName evidence="10">ABC transporter</fullName>
    </submittedName>
</protein>
<feature type="transmembrane region" description="Helical" evidence="7">
    <location>
        <begin position="152"/>
        <end position="170"/>
    </location>
</feature>
<feature type="region of interest" description="Disordered" evidence="8">
    <location>
        <begin position="1"/>
        <end position="33"/>
    </location>
</feature>
<evidence type="ECO:0000256" key="7">
    <source>
        <dbReference type="RuleBase" id="RU363032"/>
    </source>
</evidence>
<evidence type="ECO:0000256" key="6">
    <source>
        <dbReference type="ARBA" id="ARBA00023136"/>
    </source>
</evidence>
<dbReference type="GO" id="GO:0005886">
    <property type="term" value="C:plasma membrane"/>
    <property type="evidence" value="ECO:0007669"/>
    <property type="project" value="UniProtKB-SubCell"/>
</dbReference>
<feature type="compositionally biased region" description="Polar residues" evidence="8">
    <location>
        <begin position="24"/>
        <end position="33"/>
    </location>
</feature>
<sequence length="307" mass="32793">MTIQTLTAGGDTTTRVPDLAADTDGQSTQTATSVTPARSAPTLITVIPSTARRRGVPRWIRRPVGPLLLLLLWQIASWSGSASTELLASPWTVVTTFADLVSSGELPKAIAVSLRRAGSGVLLGGSVGIFLALIAGLFRLGEDLIDASVQMIRTVPFVGLIPLFIIWFGIGETPKIALVAFGVAFPLYINTYAGIRNVDSDLVEAARTVGLTRLGLIRHVILPGALPNVLVGVRFSLAISWLALIFAEQINANRGLGQLMNDAQEFQRTDIIVVCLVVYAFLGLTVDAIVRLLERVLLSWRPAFSGA</sequence>
<feature type="transmembrane region" description="Helical" evidence="7">
    <location>
        <begin position="176"/>
        <end position="195"/>
    </location>
</feature>
<dbReference type="PROSITE" id="PS50928">
    <property type="entry name" value="ABC_TM1"/>
    <property type="match status" value="1"/>
</dbReference>
<feature type="transmembrane region" description="Helical" evidence="7">
    <location>
        <begin position="121"/>
        <end position="140"/>
    </location>
</feature>
<evidence type="ECO:0000256" key="3">
    <source>
        <dbReference type="ARBA" id="ARBA00022475"/>
    </source>
</evidence>
<dbReference type="Gene3D" id="1.10.3720.10">
    <property type="entry name" value="MetI-like"/>
    <property type="match status" value="1"/>
</dbReference>
<evidence type="ECO:0000256" key="4">
    <source>
        <dbReference type="ARBA" id="ARBA00022692"/>
    </source>
</evidence>
<reference evidence="11" key="1">
    <citation type="submission" date="2016-02" db="EMBL/GenBank/DDBJ databases">
        <authorList>
            <person name="Wibberg D."/>
        </authorList>
    </citation>
    <scope>NUCLEOTIDE SEQUENCE [LARGE SCALE GENOMIC DNA]</scope>
</reference>
<dbReference type="InterPro" id="IPR035906">
    <property type="entry name" value="MetI-like_sf"/>
</dbReference>
<evidence type="ECO:0000259" key="9">
    <source>
        <dbReference type="PROSITE" id="PS50928"/>
    </source>
</evidence>
<accession>A0A1C3NTA1</accession>
<dbReference type="InterPro" id="IPR000515">
    <property type="entry name" value="MetI-like"/>
</dbReference>
<evidence type="ECO:0000256" key="5">
    <source>
        <dbReference type="ARBA" id="ARBA00022989"/>
    </source>
</evidence>
<organism evidence="10 11">
    <name type="scientific">Candidatus Protofrankia californiensis</name>
    <dbReference type="NCBI Taxonomy" id="1839754"/>
    <lineage>
        <taxon>Bacteria</taxon>
        <taxon>Bacillati</taxon>
        <taxon>Actinomycetota</taxon>
        <taxon>Actinomycetes</taxon>
        <taxon>Frankiales</taxon>
        <taxon>Frankiaceae</taxon>
        <taxon>Protofrankia</taxon>
    </lineage>
</organism>
<dbReference type="Proteomes" id="UP000199013">
    <property type="component" value="Unassembled WGS sequence"/>
</dbReference>
<dbReference type="SUPFAM" id="SSF161098">
    <property type="entry name" value="MetI-like"/>
    <property type="match status" value="1"/>
</dbReference>
<dbReference type="FunFam" id="1.10.3720.10:FF:000003">
    <property type="entry name" value="Aliphatic sulfonate ABC transporter permease"/>
    <property type="match status" value="1"/>
</dbReference>
<name>A0A1C3NTA1_9ACTN</name>
<comment type="subcellular location">
    <subcellularLocation>
        <location evidence="1 7">Cell membrane</location>
        <topology evidence="1 7">Multi-pass membrane protein</topology>
    </subcellularLocation>
</comment>
<dbReference type="CDD" id="cd06261">
    <property type="entry name" value="TM_PBP2"/>
    <property type="match status" value="1"/>
</dbReference>
<dbReference type="PANTHER" id="PTHR30151:SF38">
    <property type="entry name" value="ALIPHATIC SULFONATES TRANSPORT PERMEASE PROTEIN SSUC-RELATED"/>
    <property type="match status" value="1"/>
</dbReference>
<dbReference type="PANTHER" id="PTHR30151">
    <property type="entry name" value="ALKANE SULFONATE ABC TRANSPORTER-RELATED, MEMBRANE SUBUNIT"/>
    <property type="match status" value="1"/>
</dbReference>
<comment type="similarity">
    <text evidence="7">Belongs to the binding-protein-dependent transport system permease family.</text>
</comment>
<gene>
    <name evidence="10" type="ORF">FDG2_0313</name>
</gene>
<keyword evidence="6 7" id="KW-0472">Membrane</keyword>
<dbReference type="EMBL" id="FLUV01000127">
    <property type="protein sequence ID" value="SBW17646.1"/>
    <property type="molecule type" value="Genomic_DNA"/>
</dbReference>
<evidence type="ECO:0000256" key="2">
    <source>
        <dbReference type="ARBA" id="ARBA00022448"/>
    </source>
</evidence>
<evidence type="ECO:0000256" key="8">
    <source>
        <dbReference type="SAM" id="MobiDB-lite"/>
    </source>
</evidence>
<dbReference type="AlphaFoldDB" id="A0A1C3NTA1"/>
<dbReference type="Pfam" id="PF00528">
    <property type="entry name" value="BPD_transp_1"/>
    <property type="match status" value="1"/>
</dbReference>
<evidence type="ECO:0000313" key="10">
    <source>
        <dbReference type="EMBL" id="SBW17646.1"/>
    </source>
</evidence>
<feature type="transmembrane region" description="Helical" evidence="7">
    <location>
        <begin position="271"/>
        <end position="293"/>
    </location>
</feature>
<evidence type="ECO:0000256" key="1">
    <source>
        <dbReference type="ARBA" id="ARBA00004651"/>
    </source>
</evidence>
<feature type="compositionally biased region" description="Polar residues" evidence="8">
    <location>
        <begin position="1"/>
        <end position="15"/>
    </location>
</feature>
<evidence type="ECO:0000313" key="11">
    <source>
        <dbReference type="Proteomes" id="UP000199013"/>
    </source>
</evidence>
<keyword evidence="4 7" id="KW-0812">Transmembrane</keyword>
<keyword evidence="3" id="KW-1003">Cell membrane</keyword>
<feature type="domain" description="ABC transmembrane type-1" evidence="9">
    <location>
        <begin position="110"/>
        <end position="290"/>
    </location>
</feature>
<feature type="transmembrane region" description="Helical" evidence="7">
    <location>
        <begin position="216"/>
        <end position="247"/>
    </location>
</feature>
<keyword evidence="11" id="KW-1185">Reference proteome</keyword>
<keyword evidence="5 7" id="KW-1133">Transmembrane helix</keyword>
<keyword evidence="2 7" id="KW-0813">Transport</keyword>